<name>A0A2G6KE85_9BACT</name>
<dbReference type="Pfam" id="PF07963">
    <property type="entry name" value="N_methyl"/>
    <property type="match status" value="1"/>
</dbReference>
<dbReference type="Gene3D" id="3.30.700.10">
    <property type="entry name" value="Glycoprotein, Type 4 Pilin"/>
    <property type="match status" value="1"/>
</dbReference>
<keyword evidence="1" id="KW-0488">Methylation</keyword>
<reference evidence="4 5" key="1">
    <citation type="submission" date="2017-10" db="EMBL/GenBank/DDBJ databases">
        <title>Novel microbial diversity and functional potential in the marine mammal oral microbiome.</title>
        <authorList>
            <person name="Dudek N.K."/>
            <person name="Sun C.L."/>
            <person name="Burstein D."/>
            <person name="Kantor R.S."/>
            <person name="Aliaga Goltsman D.S."/>
            <person name="Bik E.M."/>
            <person name="Thomas B.C."/>
            <person name="Banfield J.F."/>
            <person name="Relman D.A."/>
        </authorList>
    </citation>
    <scope>NUCLEOTIDE SEQUENCE [LARGE SCALE GENOMIC DNA]</scope>
    <source>
        <strain evidence="4">DOLJORAL78_47_16</strain>
    </source>
</reference>
<sequence>MRQKGFTLIELLIVVTIIGLLAGIAIPRFAKVYEKAKDKKVITDMRNIAVAIGIYRIEHGSAPITDDATVLVDELRNYTDASAPLNDYDVWGNKYVYQTDDDGTRYTLLSYGKDKTSGPSWATMDNFDADADTLVVNGIFRASHGGSTVVAY</sequence>
<keyword evidence="2" id="KW-0472">Membrane</keyword>
<evidence type="ECO:0000256" key="1">
    <source>
        <dbReference type="ARBA" id="ARBA00022481"/>
    </source>
</evidence>
<evidence type="ECO:0000259" key="3">
    <source>
        <dbReference type="Pfam" id="PF08334"/>
    </source>
</evidence>
<keyword evidence="2" id="KW-0812">Transmembrane</keyword>
<evidence type="ECO:0000313" key="5">
    <source>
        <dbReference type="Proteomes" id="UP000230821"/>
    </source>
</evidence>
<dbReference type="EMBL" id="PDSK01000093">
    <property type="protein sequence ID" value="PIE33945.1"/>
    <property type="molecule type" value="Genomic_DNA"/>
</dbReference>
<evidence type="ECO:0000313" key="4">
    <source>
        <dbReference type="EMBL" id="PIE33945.1"/>
    </source>
</evidence>
<dbReference type="Proteomes" id="UP000230821">
    <property type="component" value="Unassembled WGS sequence"/>
</dbReference>
<gene>
    <name evidence="4" type="ORF">CSA56_09675</name>
</gene>
<dbReference type="NCBIfam" id="TIGR02532">
    <property type="entry name" value="IV_pilin_GFxxxE"/>
    <property type="match status" value="1"/>
</dbReference>
<dbReference type="PROSITE" id="PS00409">
    <property type="entry name" value="PROKAR_NTER_METHYL"/>
    <property type="match status" value="1"/>
</dbReference>
<proteinExistence type="predicted"/>
<dbReference type="AlphaFoldDB" id="A0A2G6KE85"/>
<dbReference type="InterPro" id="IPR045584">
    <property type="entry name" value="Pilin-like"/>
</dbReference>
<feature type="transmembrane region" description="Helical" evidence="2">
    <location>
        <begin position="6"/>
        <end position="30"/>
    </location>
</feature>
<dbReference type="InterPro" id="IPR000983">
    <property type="entry name" value="Bac_GSPG_pilin"/>
</dbReference>
<dbReference type="Pfam" id="PF08334">
    <property type="entry name" value="T2SSG"/>
    <property type="match status" value="1"/>
</dbReference>
<feature type="domain" description="Type II secretion system protein GspG C-terminal" evidence="3">
    <location>
        <begin position="32"/>
        <end position="119"/>
    </location>
</feature>
<comment type="caution">
    <text evidence="4">The sequence shown here is derived from an EMBL/GenBank/DDBJ whole genome shotgun (WGS) entry which is preliminary data.</text>
</comment>
<dbReference type="InterPro" id="IPR013545">
    <property type="entry name" value="T2SS_protein-GspG_C"/>
</dbReference>
<organism evidence="4 5">
    <name type="scientific">candidate division KSB3 bacterium</name>
    <dbReference type="NCBI Taxonomy" id="2044937"/>
    <lineage>
        <taxon>Bacteria</taxon>
        <taxon>candidate division KSB3</taxon>
    </lineage>
</organism>
<protein>
    <recommendedName>
        <fullName evidence="3">Type II secretion system protein GspG C-terminal domain-containing protein</fullName>
    </recommendedName>
</protein>
<dbReference type="SUPFAM" id="SSF54523">
    <property type="entry name" value="Pili subunits"/>
    <property type="match status" value="1"/>
</dbReference>
<dbReference type="PANTHER" id="PTHR30093">
    <property type="entry name" value="GENERAL SECRETION PATHWAY PROTEIN G"/>
    <property type="match status" value="1"/>
</dbReference>
<dbReference type="GO" id="GO:0015627">
    <property type="term" value="C:type II protein secretion system complex"/>
    <property type="evidence" value="ECO:0007669"/>
    <property type="project" value="InterPro"/>
</dbReference>
<evidence type="ECO:0000256" key="2">
    <source>
        <dbReference type="SAM" id="Phobius"/>
    </source>
</evidence>
<dbReference type="PRINTS" id="PR00813">
    <property type="entry name" value="BCTERIALGSPG"/>
</dbReference>
<dbReference type="InterPro" id="IPR012902">
    <property type="entry name" value="N_methyl_site"/>
</dbReference>
<dbReference type="GO" id="GO:0015628">
    <property type="term" value="P:protein secretion by the type II secretion system"/>
    <property type="evidence" value="ECO:0007669"/>
    <property type="project" value="InterPro"/>
</dbReference>
<keyword evidence="2" id="KW-1133">Transmembrane helix</keyword>
<accession>A0A2G6KE85</accession>